<dbReference type="PANTHER" id="PTHR30561">
    <property type="entry name" value="SMR FAMILY PROTON-DEPENDENT DRUG EFFLUX TRANSPORTER SUGE"/>
    <property type="match status" value="1"/>
</dbReference>
<protein>
    <submittedName>
        <fullName evidence="11">QacE family quaternary ammonium compound efflux SMR transporter</fullName>
    </submittedName>
</protein>
<comment type="subcellular location">
    <subcellularLocation>
        <location evidence="1 9">Cell membrane</location>
        <topology evidence="1 9">Multi-pass membrane protein</topology>
    </subcellularLocation>
</comment>
<dbReference type="Proteomes" id="UP000192536">
    <property type="component" value="Unassembled WGS sequence"/>
</dbReference>
<accession>A0A1X0WIU0</accession>
<feature type="transmembrane region" description="Helical" evidence="10">
    <location>
        <begin position="57"/>
        <end position="78"/>
    </location>
</feature>
<dbReference type="InterPro" id="IPR000390">
    <property type="entry name" value="Small_drug/metabolite_transptr"/>
</dbReference>
<evidence type="ECO:0000256" key="9">
    <source>
        <dbReference type="RuleBase" id="RU003942"/>
    </source>
</evidence>
<dbReference type="GO" id="GO:1990961">
    <property type="term" value="P:xenobiotic detoxification by transmembrane export across the plasma membrane"/>
    <property type="evidence" value="ECO:0007669"/>
    <property type="project" value="UniProtKB-ARBA"/>
</dbReference>
<dbReference type="GO" id="GO:0031460">
    <property type="term" value="P:glycine betaine transport"/>
    <property type="evidence" value="ECO:0007669"/>
    <property type="project" value="TreeGrafter"/>
</dbReference>
<evidence type="ECO:0000313" key="12">
    <source>
        <dbReference type="Proteomes" id="UP000192536"/>
    </source>
</evidence>
<dbReference type="EMBL" id="MRWE01000005">
    <property type="protein sequence ID" value="ORJ26671.1"/>
    <property type="molecule type" value="Genomic_DNA"/>
</dbReference>
<evidence type="ECO:0000256" key="10">
    <source>
        <dbReference type="SAM" id="Phobius"/>
    </source>
</evidence>
<dbReference type="GO" id="GO:0005886">
    <property type="term" value="C:plasma membrane"/>
    <property type="evidence" value="ECO:0007669"/>
    <property type="project" value="UniProtKB-SubCell"/>
</dbReference>
<feature type="transmembrane region" description="Helical" evidence="10">
    <location>
        <begin position="32"/>
        <end position="50"/>
    </location>
</feature>
<evidence type="ECO:0000256" key="8">
    <source>
        <dbReference type="ARBA" id="ARBA00038032"/>
    </source>
</evidence>
<evidence type="ECO:0000256" key="6">
    <source>
        <dbReference type="ARBA" id="ARBA00022989"/>
    </source>
</evidence>
<keyword evidence="6 10" id="KW-1133">Transmembrane helix</keyword>
<comment type="similarity">
    <text evidence="8 9">Belongs to the drug/metabolite transporter (DMT) superfamily. Small multidrug resistance (SMR) (TC 2.A.7.1) family.</text>
</comment>
<dbReference type="FunFam" id="1.10.3730.20:FF:000001">
    <property type="entry name" value="Quaternary ammonium compound resistance transporter SugE"/>
    <property type="match status" value="1"/>
</dbReference>
<proteinExistence type="inferred from homology"/>
<dbReference type="GO" id="GO:0015220">
    <property type="term" value="F:choline transmembrane transporter activity"/>
    <property type="evidence" value="ECO:0007669"/>
    <property type="project" value="TreeGrafter"/>
</dbReference>
<organism evidence="11 12">
    <name type="scientific">Rouxiella badensis</name>
    <dbReference type="NCBI Taxonomy" id="1646377"/>
    <lineage>
        <taxon>Bacteria</taxon>
        <taxon>Pseudomonadati</taxon>
        <taxon>Pseudomonadota</taxon>
        <taxon>Gammaproteobacteria</taxon>
        <taxon>Enterobacterales</taxon>
        <taxon>Yersiniaceae</taxon>
        <taxon>Rouxiella</taxon>
    </lineage>
</organism>
<dbReference type="SUPFAM" id="SSF103481">
    <property type="entry name" value="Multidrug resistance efflux transporter EmrE"/>
    <property type="match status" value="1"/>
</dbReference>
<dbReference type="RefSeq" id="WP_017493326.1">
    <property type="nucleotide sequence ID" value="NZ_CP049603.1"/>
</dbReference>
<evidence type="ECO:0000256" key="5">
    <source>
        <dbReference type="ARBA" id="ARBA00022692"/>
    </source>
</evidence>
<dbReference type="GeneID" id="93566071"/>
<keyword evidence="12" id="KW-1185">Reference proteome</keyword>
<dbReference type="STRING" id="1646377.BS640_04485"/>
<dbReference type="InterPro" id="IPR037185">
    <property type="entry name" value="EmrE-like"/>
</dbReference>
<keyword evidence="2" id="KW-0813">Transport</keyword>
<reference evidence="11 12" key="1">
    <citation type="journal article" date="2017" name="Int. J. Syst. Evol. Microbiol.">
        <title>Rouxiella badensis sp. nov. and Rouxiella silvae sp. nov. isolated from peat bog soil in Germany and emendation of the genus description.</title>
        <authorList>
            <person name="Le Fleche-Mateos A."/>
            <person name="Kugler J.H."/>
            <person name="Hansen S.H."/>
            <person name="Syldatk C."/>
            <person name="Hausmann R."/>
            <person name="Lomprez F."/>
            <person name="Vandenbogaert M."/>
            <person name="Manuguerra J.C."/>
            <person name="Grimont P.A."/>
        </authorList>
    </citation>
    <scope>NUCLEOTIDE SEQUENCE [LARGE SCALE GENOMIC DNA]</scope>
    <source>
        <strain evidence="11 12">DSM 100043</strain>
    </source>
</reference>
<keyword evidence="4" id="KW-0997">Cell inner membrane</keyword>
<evidence type="ECO:0000256" key="1">
    <source>
        <dbReference type="ARBA" id="ARBA00004651"/>
    </source>
</evidence>
<sequence>MTYIYLFIAIISEVIATSSLKASEGFTRLYPSVAVVVGYIISFILLSLVLKSMPVGIAYAIWAGMGIVLVACAGFIFFGQKLDAYAIGGMVMIVAGVLMINLLSKTAGH</sequence>
<dbReference type="AlphaFoldDB" id="A0A1X0WIU0"/>
<evidence type="ECO:0000256" key="7">
    <source>
        <dbReference type="ARBA" id="ARBA00023136"/>
    </source>
</evidence>
<keyword evidence="5 9" id="KW-0812">Transmembrane</keyword>
<evidence type="ECO:0000256" key="4">
    <source>
        <dbReference type="ARBA" id="ARBA00022519"/>
    </source>
</evidence>
<dbReference type="GO" id="GO:0015199">
    <property type="term" value="F:amino-acid betaine transmembrane transporter activity"/>
    <property type="evidence" value="ECO:0007669"/>
    <property type="project" value="TreeGrafter"/>
</dbReference>
<dbReference type="Pfam" id="PF00893">
    <property type="entry name" value="Multi_Drug_Res"/>
    <property type="match status" value="1"/>
</dbReference>
<evidence type="ECO:0000256" key="3">
    <source>
        <dbReference type="ARBA" id="ARBA00022475"/>
    </source>
</evidence>
<dbReference type="Gene3D" id="1.10.3730.20">
    <property type="match status" value="1"/>
</dbReference>
<gene>
    <name evidence="11" type="ORF">BS640_04485</name>
</gene>
<keyword evidence="3" id="KW-1003">Cell membrane</keyword>
<dbReference type="GO" id="GO:0015297">
    <property type="term" value="F:antiporter activity"/>
    <property type="evidence" value="ECO:0007669"/>
    <property type="project" value="TreeGrafter"/>
</dbReference>
<evidence type="ECO:0000256" key="2">
    <source>
        <dbReference type="ARBA" id="ARBA00022448"/>
    </source>
</evidence>
<feature type="transmembrane region" description="Helical" evidence="10">
    <location>
        <begin position="84"/>
        <end position="103"/>
    </location>
</feature>
<dbReference type="PANTHER" id="PTHR30561:SF1">
    <property type="entry name" value="MULTIDRUG TRANSPORTER EMRE"/>
    <property type="match status" value="1"/>
</dbReference>
<name>A0A1X0WIU0_9GAMM</name>
<dbReference type="InterPro" id="IPR045324">
    <property type="entry name" value="Small_multidrug_res"/>
</dbReference>
<evidence type="ECO:0000313" key="11">
    <source>
        <dbReference type="EMBL" id="ORJ26671.1"/>
    </source>
</evidence>
<comment type="caution">
    <text evidence="11">The sequence shown here is derived from an EMBL/GenBank/DDBJ whole genome shotgun (WGS) entry which is preliminary data.</text>
</comment>
<keyword evidence="7 10" id="KW-0472">Membrane</keyword>